<accession>A0A0B6YQR4</accession>
<feature type="non-terminal residue" evidence="1">
    <location>
        <position position="1"/>
    </location>
</feature>
<dbReference type="EMBL" id="HACG01011708">
    <property type="protein sequence ID" value="CEK58573.1"/>
    <property type="molecule type" value="Transcribed_RNA"/>
</dbReference>
<dbReference type="AlphaFoldDB" id="A0A0B6YQR4"/>
<proteinExistence type="predicted"/>
<protein>
    <submittedName>
        <fullName evidence="1">Uncharacterized protein</fullName>
    </submittedName>
</protein>
<reference evidence="1" key="1">
    <citation type="submission" date="2014-12" db="EMBL/GenBank/DDBJ databases">
        <title>Insight into the proteome of Arion vulgaris.</title>
        <authorList>
            <person name="Aradska J."/>
            <person name="Bulat T."/>
            <person name="Smidak R."/>
            <person name="Sarate P."/>
            <person name="Gangsoo J."/>
            <person name="Sialana F."/>
            <person name="Bilban M."/>
            <person name="Lubec G."/>
        </authorList>
    </citation>
    <scope>NUCLEOTIDE SEQUENCE</scope>
    <source>
        <tissue evidence="1">Skin</tissue>
    </source>
</reference>
<name>A0A0B6YQR4_9EUPU</name>
<gene>
    <name evidence="1" type="primary">ORF33526</name>
</gene>
<organism evidence="1">
    <name type="scientific">Arion vulgaris</name>
    <dbReference type="NCBI Taxonomy" id="1028688"/>
    <lineage>
        <taxon>Eukaryota</taxon>
        <taxon>Metazoa</taxon>
        <taxon>Spiralia</taxon>
        <taxon>Lophotrochozoa</taxon>
        <taxon>Mollusca</taxon>
        <taxon>Gastropoda</taxon>
        <taxon>Heterobranchia</taxon>
        <taxon>Euthyneura</taxon>
        <taxon>Panpulmonata</taxon>
        <taxon>Eupulmonata</taxon>
        <taxon>Stylommatophora</taxon>
        <taxon>Helicina</taxon>
        <taxon>Arionoidea</taxon>
        <taxon>Arionidae</taxon>
        <taxon>Arion</taxon>
    </lineage>
</organism>
<evidence type="ECO:0000313" key="1">
    <source>
        <dbReference type="EMBL" id="CEK58573.1"/>
    </source>
</evidence>
<sequence>NFINVVHIVCGDNKHISTAIRLNRMLQSTMSVYTEITAVSHLAETYVILSFYFRYH</sequence>